<organism evidence="4 5">
    <name type="scientific">Thermoflavimicrobium daqui</name>
    <dbReference type="NCBI Taxonomy" id="2137476"/>
    <lineage>
        <taxon>Bacteria</taxon>
        <taxon>Bacillati</taxon>
        <taxon>Bacillota</taxon>
        <taxon>Bacilli</taxon>
        <taxon>Bacillales</taxon>
        <taxon>Thermoactinomycetaceae</taxon>
        <taxon>Thermoflavimicrobium</taxon>
    </lineage>
</organism>
<proteinExistence type="predicted"/>
<gene>
    <name evidence="4" type="ORF">DL897_16840</name>
</gene>
<dbReference type="PROSITE" id="PS50234">
    <property type="entry name" value="VWFA"/>
    <property type="match status" value="1"/>
</dbReference>
<comment type="caution">
    <text evidence="4">The sequence shown here is derived from an EMBL/GenBank/DDBJ whole genome shotgun (WGS) entry which is preliminary data.</text>
</comment>
<dbReference type="Proteomes" id="UP000251213">
    <property type="component" value="Unassembled WGS sequence"/>
</dbReference>
<dbReference type="Gene3D" id="3.40.50.410">
    <property type="entry name" value="von Willebrand factor, type A domain"/>
    <property type="match status" value="2"/>
</dbReference>
<keyword evidence="2" id="KW-0732">Signal</keyword>
<dbReference type="OrthoDB" id="9783818at2"/>
<protein>
    <submittedName>
        <fullName evidence="4">Amino acid dehydrogenase</fullName>
    </submittedName>
</protein>
<dbReference type="SUPFAM" id="SSF53300">
    <property type="entry name" value="vWA-like"/>
    <property type="match status" value="1"/>
</dbReference>
<feature type="domain" description="VWFA" evidence="3">
    <location>
        <begin position="136"/>
        <end position="321"/>
    </location>
</feature>
<dbReference type="AlphaFoldDB" id="A0A364K0U2"/>
<evidence type="ECO:0000256" key="2">
    <source>
        <dbReference type="SAM" id="SignalP"/>
    </source>
</evidence>
<reference evidence="4 5" key="1">
    <citation type="submission" date="2018-06" db="EMBL/GenBank/DDBJ databases">
        <title>Thermoflavimicrobium daqus sp. nov., a thermophilic microbe isolated from Moutai-flavour Daqu.</title>
        <authorList>
            <person name="Wang X."/>
            <person name="Zhou H."/>
        </authorList>
    </citation>
    <scope>NUCLEOTIDE SEQUENCE [LARGE SCALE GENOMIC DNA]</scope>
    <source>
        <strain evidence="4 5">FBKL4.011</strain>
    </source>
</reference>
<evidence type="ECO:0000313" key="4">
    <source>
        <dbReference type="EMBL" id="RAL21306.1"/>
    </source>
</evidence>
<reference evidence="4 5" key="2">
    <citation type="submission" date="2018-06" db="EMBL/GenBank/DDBJ databases">
        <authorList>
            <person name="Zhirakovskaya E."/>
        </authorList>
    </citation>
    <scope>NUCLEOTIDE SEQUENCE [LARGE SCALE GENOMIC DNA]</scope>
    <source>
        <strain evidence="4 5">FBKL4.011</strain>
    </source>
</reference>
<sequence length="445" mass="50776">MIRKILVLFSTLAFVLSVGCTSKEKQTESRSTKPLSTSTSNNIDKPKREPTQVEKLLLQPPGKYSGQNYNEEKVKKELDKLPNNLTTQQYYDAFLKLVAEDYRPHVTTFINFDTSIQVNHAQPTKDITLPSSKKVHFSLLLDASGSMNEKIGSETKMDIAKKAIQQFAQKLPKNASLSLRVYGHKGSNQEQDKKTSCASTEEIYQAVGYEQSSFQNALDSVKASGWTPIAKALQNVKQDIPKNSTESIVYVVSDGIETCGGNPVKAAELLSQANVKTVVNIIGFKIDDQGQKMLKEVAEAGNGEYTDVQDEQSLKKYLDNQYSQLLDEWDKWQSKGLKEANKIQDQKLKLANETQDKMMKLNNIEQKHLTAARKYLEKKFDQYDHPVNKTFDLIYKRDSIVFKYAYEVGNKLWNRAYENGNKEWNRIYEKGNKEWSNVYEEKNKQ</sequence>
<feature type="compositionally biased region" description="Polar residues" evidence="1">
    <location>
        <begin position="32"/>
        <end position="43"/>
    </location>
</feature>
<feature type="signal peptide" evidence="2">
    <location>
        <begin position="1"/>
        <end position="19"/>
    </location>
</feature>
<keyword evidence="5" id="KW-1185">Reference proteome</keyword>
<feature type="chain" id="PRO_5038929397" evidence="2">
    <location>
        <begin position="20"/>
        <end position="445"/>
    </location>
</feature>
<evidence type="ECO:0000256" key="1">
    <source>
        <dbReference type="SAM" id="MobiDB-lite"/>
    </source>
</evidence>
<dbReference type="RefSeq" id="WP_113660284.1">
    <property type="nucleotide sequence ID" value="NZ_KZ845680.1"/>
</dbReference>
<dbReference type="Pfam" id="PF13519">
    <property type="entry name" value="VWA_2"/>
    <property type="match status" value="1"/>
</dbReference>
<evidence type="ECO:0000259" key="3">
    <source>
        <dbReference type="PROSITE" id="PS50234"/>
    </source>
</evidence>
<name>A0A364K0U2_9BACL</name>
<evidence type="ECO:0000313" key="5">
    <source>
        <dbReference type="Proteomes" id="UP000251213"/>
    </source>
</evidence>
<dbReference type="InterPro" id="IPR002035">
    <property type="entry name" value="VWF_A"/>
</dbReference>
<dbReference type="PROSITE" id="PS51257">
    <property type="entry name" value="PROKAR_LIPOPROTEIN"/>
    <property type="match status" value="1"/>
</dbReference>
<feature type="region of interest" description="Disordered" evidence="1">
    <location>
        <begin position="25"/>
        <end position="50"/>
    </location>
</feature>
<dbReference type="SMART" id="SM00327">
    <property type="entry name" value="VWA"/>
    <property type="match status" value="1"/>
</dbReference>
<dbReference type="InterPro" id="IPR036465">
    <property type="entry name" value="vWFA_dom_sf"/>
</dbReference>
<accession>A0A364K0U2</accession>
<dbReference type="EMBL" id="QJKK01000018">
    <property type="protein sequence ID" value="RAL21306.1"/>
    <property type="molecule type" value="Genomic_DNA"/>
</dbReference>